<proteinExistence type="predicted"/>
<dbReference type="AlphaFoldDB" id="A0AAD7JLC8"/>
<feature type="region of interest" description="Disordered" evidence="1">
    <location>
        <begin position="188"/>
        <end position="287"/>
    </location>
</feature>
<gene>
    <name evidence="2" type="ORF">B0H16DRAFT_355075</name>
</gene>
<evidence type="ECO:0000313" key="3">
    <source>
        <dbReference type="Proteomes" id="UP001215598"/>
    </source>
</evidence>
<organism evidence="2 3">
    <name type="scientific">Mycena metata</name>
    <dbReference type="NCBI Taxonomy" id="1033252"/>
    <lineage>
        <taxon>Eukaryota</taxon>
        <taxon>Fungi</taxon>
        <taxon>Dikarya</taxon>
        <taxon>Basidiomycota</taxon>
        <taxon>Agaricomycotina</taxon>
        <taxon>Agaricomycetes</taxon>
        <taxon>Agaricomycetidae</taxon>
        <taxon>Agaricales</taxon>
        <taxon>Marasmiineae</taxon>
        <taxon>Mycenaceae</taxon>
        <taxon>Mycena</taxon>
    </lineage>
</organism>
<name>A0AAD7JLC8_9AGAR</name>
<comment type="caution">
    <text evidence="2">The sequence shown here is derived from an EMBL/GenBank/DDBJ whole genome shotgun (WGS) entry which is preliminary data.</text>
</comment>
<feature type="compositionally biased region" description="Polar residues" evidence="1">
    <location>
        <begin position="223"/>
        <end position="233"/>
    </location>
</feature>
<protein>
    <submittedName>
        <fullName evidence="2">Uncharacterized protein</fullName>
    </submittedName>
</protein>
<accession>A0AAD7JLC8</accession>
<reference evidence="2" key="1">
    <citation type="submission" date="2023-03" db="EMBL/GenBank/DDBJ databases">
        <title>Massive genome expansion in bonnet fungi (Mycena s.s.) driven by repeated elements and novel gene families across ecological guilds.</title>
        <authorList>
            <consortium name="Lawrence Berkeley National Laboratory"/>
            <person name="Harder C.B."/>
            <person name="Miyauchi S."/>
            <person name="Viragh M."/>
            <person name="Kuo A."/>
            <person name="Thoen E."/>
            <person name="Andreopoulos B."/>
            <person name="Lu D."/>
            <person name="Skrede I."/>
            <person name="Drula E."/>
            <person name="Henrissat B."/>
            <person name="Morin E."/>
            <person name="Kohler A."/>
            <person name="Barry K."/>
            <person name="LaButti K."/>
            <person name="Morin E."/>
            <person name="Salamov A."/>
            <person name="Lipzen A."/>
            <person name="Mereny Z."/>
            <person name="Hegedus B."/>
            <person name="Baldrian P."/>
            <person name="Stursova M."/>
            <person name="Weitz H."/>
            <person name="Taylor A."/>
            <person name="Grigoriev I.V."/>
            <person name="Nagy L.G."/>
            <person name="Martin F."/>
            <person name="Kauserud H."/>
        </authorList>
    </citation>
    <scope>NUCLEOTIDE SEQUENCE</scope>
    <source>
        <strain evidence="2">CBHHK182m</strain>
    </source>
</reference>
<dbReference type="EMBL" id="JARKIB010000022">
    <property type="protein sequence ID" value="KAJ7767286.1"/>
    <property type="molecule type" value="Genomic_DNA"/>
</dbReference>
<feature type="region of interest" description="Disordered" evidence="1">
    <location>
        <begin position="103"/>
        <end position="158"/>
    </location>
</feature>
<evidence type="ECO:0000313" key="2">
    <source>
        <dbReference type="EMBL" id="KAJ7767286.1"/>
    </source>
</evidence>
<feature type="compositionally biased region" description="Low complexity" evidence="1">
    <location>
        <begin position="191"/>
        <end position="201"/>
    </location>
</feature>
<dbReference type="Proteomes" id="UP001215598">
    <property type="component" value="Unassembled WGS sequence"/>
</dbReference>
<feature type="compositionally biased region" description="Basic and acidic residues" evidence="1">
    <location>
        <begin position="103"/>
        <end position="129"/>
    </location>
</feature>
<feature type="compositionally biased region" description="Basic residues" evidence="1">
    <location>
        <begin position="236"/>
        <end position="247"/>
    </location>
</feature>
<sequence length="287" mass="32469">MRGGRGRDAHGAMEMRMGTRVGMRITRRRWIGRARDARGHRANTHSIASSTNPFAVATTSSAGTSTAAAALHAGAIDADADAEMDEEERTRKREHQAKVLAMERARAEEKERERIAADARGRRGRDEGWTCRPMPSVKGRKKGSRFHSRSGLLFHRRSPPQRVPRLLCSNHLRCRPSPLAHPRIRLLLSHPRSPTSSNNTPRSPPQWTRRTVSHRRGRPSYQGRLSLTNNNSIPRRPSRPCLRHQSQRTRMPCPSTPRIPRRAARAPKGTISRHDARLRRPRSCCPP</sequence>
<keyword evidence="3" id="KW-1185">Reference proteome</keyword>
<feature type="compositionally biased region" description="Basic residues" evidence="1">
    <location>
        <begin position="138"/>
        <end position="158"/>
    </location>
</feature>
<feature type="compositionally biased region" description="Basic residues" evidence="1">
    <location>
        <begin position="276"/>
        <end position="287"/>
    </location>
</feature>
<evidence type="ECO:0000256" key="1">
    <source>
        <dbReference type="SAM" id="MobiDB-lite"/>
    </source>
</evidence>